<evidence type="ECO:0000256" key="9">
    <source>
        <dbReference type="ARBA" id="ARBA00022840"/>
    </source>
</evidence>
<keyword evidence="11" id="KW-0464">Manganese</keyword>
<dbReference type="InterPro" id="IPR004733">
    <property type="entry name" value="PurM_cligase"/>
</dbReference>
<dbReference type="FunFam" id="3.30.1490.20:FF:000006">
    <property type="entry name" value="phosphoribosylamine--glycine ligase, chloroplastic-like"/>
    <property type="match status" value="1"/>
</dbReference>
<dbReference type="Gene3D" id="3.40.50.20">
    <property type="match status" value="1"/>
</dbReference>
<dbReference type="NCBIfam" id="TIGR00877">
    <property type="entry name" value="purD"/>
    <property type="match status" value="1"/>
</dbReference>
<dbReference type="GO" id="GO:0005524">
    <property type="term" value="F:ATP binding"/>
    <property type="evidence" value="ECO:0007669"/>
    <property type="project" value="UniProtKB-UniRule"/>
</dbReference>
<evidence type="ECO:0000313" key="20">
    <source>
        <dbReference type="Proteomes" id="UP000184330"/>
    </source>
</evidence>
<dbReference type="UniPathway" id="UPA00074">
    <property type="reaction ID" value="UER00125"/>
</dbReference>
<evidence type="ECO:0000256" key="17">
    <source>
        <dbReference type="PROSITE-ProRule" id="PRU00409"/>
    </source>
</evidence>
<dbReference type="Gene3D" id="3.30.1330.10">
    <property type="entry name" value="PurM-like, N-terminal domain"/>
    <property type="match status" value="1"/>
</dbReference>
<dbReference type="Pfam" id="PF02844">
    <property type="entry name" value="GARS_N"/>
    <property type="match status" value="1"/>
</dbReference>
<dbReference type="HAMAP" id="MF_00138">
    <property type="entry name" value="GARS"/>
    <property type="match status" value="1"/>
</dbReference>
<dbReference type="FunFam" id="3.30.470.20:FF:000018">
    <property type="entry name" value="Trifunctional purine biosynthetic protein adenosine-3"/>
    <property type="match status" value="1"/>
</dbReference>
<evidence type="ECO:0000256" key="14">
    <source>
        <dbReference type="ARBA" id="ARBA00029444"/>
    </source>
</evidence>
<dbReference type="GO" id="GO:0046084">
    <property type="term" value="P:adenine biosynthetic process"/>
    <property type="evidence" value="ECO:0007669"/>
    <property type="project" value="TreeGrafter"/>
</dbReference>
<dbReference type="Gene3D" id="3.30.470.20">
    <property type="entry name" value="ATP-grasp fold, B domain"/>
    <property type="match status" value="1"/>
</dbReference>
<dbReference type="PANTHER" id="PTHR10520">
    <property type="entry name" value="TRIFUNCTIONAL PURINE BIOSYNTHETIC PROTEIN ADENOSINE-3-RELATED"/>
    <property type="match status" value="1"/>
</dbReference>
<comment type="pathway">
    <text evidence="3">Purine metabolism; IMP biosynthesis via de novo pathway; N(1)-(5-phospho-D-ribosyl)glycinamide from 5-phospho-alpha-D-ribose 1-diphosphate: step 2/2.</text>
</comment>
<dbReference type="Gene3D" id="3.90.650.10">
    <property type="entry name" value="PurM-like C-terminal domain"/>
    <property type="match status" value="1"/>
</dbReference>
<dbReference type="InterPro" id="IPR011054">
    <property type="entry name" value="Rudment_hybrid_motif"/>
</dbReference>
<evidence type="ECO:0000256" key="3">
    <source>
        <dbReference type="ARBA" id="ARBA00005174"/>
    </source>
</evidence>
<dbReference type="AlphaFoldDB" id="A0A1L7X2N6"/>
<evidence type="ECO:0000256" key="16">
    <source>
        <dbReference type="ARBA" id="ARBA00049057"/>
    </source>
</evidence>
<comment type="catalytic activity">
    <reaction evidence="16">
        <text>2-formamido-N(1)-(5-O-phospho-beta-D-ribosyl)acetamidine + ATP = 5-amino-1-(5-phospho-beta-D-ribosyl)imidazole + ADP + phosphate + H(+)</text>
        <dbReference type="Rhea" id="RHEA:23032"/>
        <dbReference type="ChEBI" id="CHEBI:15378"/>
        <dbReference type="ChEBI" id="CHEBI:30616"/>
        <dbReference type="ChEBI" id="CHEBI:43474"/>
        <dbReference type="ChEBI" id="CHEBI:137981"/>
        <dbReference type="ChEBI" id="CHEBI:147287"/>
        <dbReference type="ChEBI" id="CHEBI:456216"/>
        <dbReference type="EC" id="6.3.3.1"/>
    </reaction>
</comment>
<dbReference type="InterPro" id="IPR011761">
    <property type="entry name" value="ATP-grasp"/>
</dbReference>
<keyword evidence="5" id="KW-0436">Ligase</keyword>
<protein>
    <submittedName>
        <fullName evidence="19">Probable bifunctional purine biosynthetic protein</fullName>
    </submittedName>
</protein>
<dbReference type="InterPro" id="IPR036676">
    <property type="entry name" value="PurM-like_C_sf"/>
</dbReference>
<dbReference type="GO" id="GO:0005829">
    <property type="term" value="C:cytosol"/>
    <property type="evidence" value="ECO:0007669"/>
    <property type="project" value="TreeGrafter"/>
</dbReference>
<dbReference type="SUPFAM" id="SSF52440">
    <property type="entry name" value="PreATP-grasp domain"/>
    <property type="match status" value="1"/>
</dbReference>
<evidence type="ECO:0000256" key="13">
    <source>
        <dbReference type="ARBA" id="ARBA00029388"/>
    </source>
</evidence>
<dbReference type="PROSITE" id="PS00184">
    <property type="entry name" value="GARS"/>
    <property type="match status" value="1"/>
</dbReference>
<dbReference type="InterPro" id="IPR016185">
    <property type="entry name" value="PreATP-grasp_dom_sf"/>
</dbReference>
<evidence type="ECO:0000256" key="12">
    <source>
        <dbReference type="ARBA" id="ARBA00023268"/>
    </source>
</evidence>
<evidence type="ECO:0000256" key="8">
    <source>
        <dbReference type="ARBA" id="ARBA00022755"/>
    </source>
</evidence>
<accession>A0A1L7X2N6</accession>
<dbReference type="InterPro" id="IPR037123">
    <property type="entry name" value="PRibGlycinamide_synth_C_sf"/>
</dbReference>
<dbReference type="SUPFAM" id="SSF51246">
    <property type="entry name" value="Rudiment single hybrid motif"/>
    <property type="match status" value="1"/>
</dbReference>
<dbReference type="Gene3D" id="3.30.1490.20">
    <property type="entry name" value="ATP-grasp fold, A domain"/>
    <property type="match status" value="1"/>
</dbReference>
<dbReference type="FunFam" id="3.90.600.10:FF:000001">
    <property type="entry name" value="Trifunctional purine biosynthetic protein adenosine-3"/>
    <property type="match status" value="1"/>
</dbReference>
<dbReference type="OrthoDB" id="2018833at2759"/>
<dbReference type="Proteomes" id="UP000184330">
    <property type="component" value="Unassembled WGS sequence"/>
</dbReference>
<evidence type="ECO:0000259" key="18">
    <source>
        <dbReference type="PROSITE" id="PS50975"/>
    </source>
</evidence>
<dbReference type="CDD" id="cd02196">
    <property type="entry name" value="PurM"/>
    <property type="match status" value="1"/>
</dbReference>
<dbReference type="Pfam" id="PF01071">
    <property type="entry name" value="GARS_A"/>
    <property type="match status" value="1"/>
</dbReference>
<keyword evidence="9 17" id="KW-0067">ATP-binding</keyword>
<reference evidence="19 20" key="1">
    <citation type="submission" date="2016-03" db="EMBL/GenBank/DDBJ databases">
        <authorList>
            <person name="Ploux O."/>
        </authorList>
    </citation>
    <scope>NUCLEOTIDE SEQUENCE [LARGE SCALE GENOMIC DNA]</scope>
    <source>
        <strain evidence="19 20">UAMH 11012</strain>
    </source>
</reference>
<dbReference type="SMART" id="SM01209">
    <property type="entry name" value="GARS_A"/>
    <property type="match status" value="1"/>
</dbReference>
<dbReference type="InterPro" id="IPR020562">
    <property type="entry name" value="PRibGlycinamide_synth_N"/>
</dbReference>
<dbReference type="EMBL" id="FJOG01000013">
    <property type="protein sequence ID" value="CZR59279.1"/>
    <property type="molecule type" value="Genomic_DNA"/>
</dbReference>
<evidence type="ECO:0000256" key="11">
    <source>
        <dbReference type="ARBA" id="ARBA00023211"/>
    </source>
</evidence>
<comment type="catalytic activity">
    <reaction evidence="15">
        <text>5-phospho-beta-D-ribosylamine + glycine + ATP = N(1)-(5-phospho-beta-D-ribosyl)glycinamide + ADP + phosphate + H(+)</text>
        <dbReference type="Rhea" id="RHEA:17453"/>
        <dbReference type="ChEBI" id="CHEBI:15378"/>
        <dbReference type="ChEBI" id="CHEBI:30616"/>
        <dbReference type="ChEBI" id="CHEBI:43474"/>
        <dbReference type="ChEBI" id="CHEBI:57305"/>
        <dbReference type="ChEBI" id="CHEBI:58681"/>
        <dbReference type="ChEBI" id="CHEBI:143788"/>
        <dbReference type="ChEBI" id="CHEBI:456216"/>
        <dbReference type="EC" id="6.3.4.13"/>
    </reaction>
</comment>
<comment type="cofactor">
    <cofactor evidence="1">
        <name>Mg(2+)</name>
        <dbReference type="ChEBI" id="CHEBI:18420"/>
    </cofactor>
</comment>
<feature type="domain" description="ATP-grasp" evidence="18">
    <location>
        <begin position="128"/>
        <end position="334"/>
    </location>
</feature>
<dbReference type="SUPFAM" id="SSF56059">
    <property type="entry name" value="Glutathione synthetase ATP-binding domain-like"/>
    <property type="match status" value="1"/>
</dbReference>
<sequence>MEPIRILLVGNGGREHALAWKLAQSPFVESIIAKLLGYDSNNSNVMQKVPGNGGTATCPKTTNDDSVKQDDYAGLVALAQKNKVNLVVPGPEAPLVDGIEGYFRNAGIRCYGPSKEAARMEGSKTFAKDFMKKYNIPTAAYENFSNYEDASRYLDSINHHVVIKASGLAGGKGVIIPTTKEEAHAALKEIMLNHEFGSAGDEVVIEEFLEGDELSILSFSDGYTIHSLPPAQDHKRIFDGDQGPNTGGMGCYAPTNIANKELIAEVERTVLQPTIAGFRAERMPFRGTLFTGLMITKNGPKVLEYNVRFGDPETQTLLPLMSSDLAEIMVACTEGHLDIVPVTVSAGASATVVVAAGGYPGSYAKGTAMSVQVPPAETNIFHAGTSIKDGQLQTSGGRVIASQAVAENLEQAVKKAYIGVESIKFDGMFFRKDIAHRAFKPTAATREALTYASAGVSIEGGNDFVERIKELTAATRRPGADGVIGGFGGELDLDAAGYPGAPIIVTCIDGVGTKLMVAQVMGKHDTVGIDLVAMNANDLIVQGAEPLQFVDYIGCSKLNKDIFAAFVKGVSVGCTMCSSVLAGGETAEMPGMYNDDDYDAAGCAVGAMLKEDRLPRKDLMVEGDVLLGIASNGLHSNGFSLVRKIVARSGISYHDPAPWNKETSVGLSLLTPTRIYVHPLLPVVKQKLLKGLAHITGGGLTENIPRALSEHLAAEVDVSAWQFPPVFKWLKENGNVAASEMGRTFNTGIGMVAIVSKESAYQVISELEAAGEKVYTIGKLVSRSTEGCVLKNLQTWDN</sequence>
<comment type="similarity">
    <text evidence="4">In the N-terminal section; belongs to the GARS family.</text>
</comment>
<keyword evidence="8" id="KW-0658">Purine biosynthesis</keyword>
<dbReference type="FunFam" id="3.90.650.10:FF:000007">
    <property type="entry name" value="Trifunctional purine biosynthetic protein adenosine-3"/>
    <property type="match status" value="1"/>
</dbReference>
<keyword evidence="10" id="KW-0460">Magnesium</keyword>
<dbReference type="Pfam" id="PF02769">
    <property type="entry name" value="AIRS_C"/>
    <property type="match status" value="1"/>
</dbReference>
<dbReference type="Pfam" id="PF00586">
    <property type="entry name" value="AIRS"/>
    <property type="match status" value="1"/>
</dbReference>
<dbReference type="InterPro" id="IPR036921">
    <property type="entry name" value="PurM-like_N_sf"/>
</dbReference>
<dbReference type="HAMAP" id="MF_00741">
    <property type="entry name" value="AIRS"/>
    <property type="match status" value="1"/>
</dbReference>
<gene>
    <name evidence="19" type="ORF">PAC_09171</name>
</gene>
<dbReference type="SUPFAM" id="SSF55326">
    <property type="entry name" value="PurM N-terminal domain-like"/>
    <property type="match status" value="1"/>
</dbReference>
<dbReference type="InterPro" id="IPR010918">
    <property type="entry name" value="PurM-like_C_dom"/>
</dbReference>
<keyword evidence="20" id="KW-1185">Reference proteome</keyword>
<dbReference type="InterPro" id="IPR020561">
    <property type="entry name" value="PRibGlycinamid_synth_ATP-grasp"/>
</dbReference>
<keyword evidence="6" id="KW-0479">Metal-binding</keyword>
<proteinExistence type="inferred from homology"/>
<dbReference type="PANTHER" id="PTHR10520:SF12">
    <property type="entry name" value="TRIFUNCTIONAL PURINE BIOSYNTHETIC PROTEIN ADENOSINE-3"/>
    <property type="match status" value="1"/>
</dbReference>
<dbReference type="GO" id="GO:0046872">
    <property type="term" value="F:metal ion binding"/>
    <property type="evidence" value="ECO:0007669"/>
    <property type="project" value="UniProtKB-KW"/>
</dbReference>
<dbReference type="STRING" id="576137.A0A1L7X2N6"/>
<dbReference type="GO" id="GO:0004641">
    <property type="term" value="F:phosphoribosylformylglycinamidine cyclo-ligase activity"/>
    <property type="evidence" value="ECO:0007669"/>
    <property type="project" value="UniProtKB-EC"/>
</dbReference>
<dbReference type="InterPro" id="IPR000115">
    <property type="entry name" value="PRibGlycinamide_synth"/>
</dbReference>
<name>A0A1L7X2N6_9HELO</name>
<dbReference type="PROSITE" id="PS50975">
    <property type="entry name" value="ATP_GRASP"/>
    <property type="match status" value="1"/>
</dbReference>
<evidence type="ECO:0000256" key="15">
    <source>
        <dbReference type="ARBA" id="ARBA00047843"/>
    </source>
</evidence>
<evidence type="ECO:0000256" key="7">
    <source>
        <dbReference type="ARBA" id="ARBA00022741"/>
    </source>
</evidence>
<keyword evidence="12" id="KW-0511">Multifunctional enzyme</keyword>
<dbReference type="Pfam" id="PF02843">
    <property type="entry name" value="GARS_C"/>
    <property type="match status" value="1"/>
</dbReference>
<comment type="function">
    <text evidence="13">Catalyzes the second and fifth step in the 'de novo' purine biosynthesis pathway; contains phosphoribosylamine--glycine ligase (GARS) and phosphoribosylformylglycinamidine cyclo-ligase (AIRS) activities.</text>
</comment>
<dbReference type="InterPro" id="IPR013815">
    <property type="entry name" value="ATP_grasp_subdomain_1"/>
</dbReference>
<dbReference type="InterPro" id="IPR020560">
    <property type="entry name" value="PRibGlycinamide_synth_C-dom"/>
</dbReference>
<dbReference type="NCBIfam" id="TIGR00878">
    <property type="entry name" value="purM"/>
    <property type="match status" value="1"/>
</dbReference>
<comment type="similarity">
    <text evidence="14">In the C-terminal section; belongs to the AIR synthase family.</text>
</comment>
<organism evidence="19 20">
    <name type="scientific">Phialocephala subalpina</name>
    <dbReference type="NCBI Taxonomy" id="576137"/>
    <lineage>
        <taxon>Eukaryota</taxon>
        <taxon>Fungi</taxon>
        <taxon>Dikarya</taxon>
        <taxon>Ascomycota</taxon>
        <taxon>Pezizomycotina</taxon>
        <taxon>Leotiomycetes</taxon>
        <taxon>Helotiales</taxon>
        <taxon>Mollisiaceae</taxon>
        <taxon>Phialocephala</taxon>
        <taxon>Phialocephala fortinii species complex</taxon>
    </lineage>
</organism>
<dbReference type="InterPro" id="IPR016188">
    <property type="entry name" value="PurM-like_N"/>
</dbReference>
<dbReference type="GO" id="GO:0006189">
    <property type="term" value="P:'de novo' IMP biosynthetic process"/>
    <property type="evidence" value="ECO:0007669"/>
    <property type="project" value="UniProtKB-UniPathway"/>
</dbReference>
<evidence type="ECO:0000256" key="6">
    <source>
        <dbReference type="ARBA" id="ARBA00022723"/>
    </source>
</evidence>
<dbReference type="GO" id="GO:0004637">
    <property type="term" value="F:phosphoribosylamine-glycine ligase activity"/>
    <property type="evidence" value="ECO:0007669"/>
    <property type="project" value="UniProtKB-EC"/>
</dbReference>
<keyword evidence="7 17" id="KW-0547">Nucleotide-binding</keyword>
<evidence type="ECO:0000256" key="10">
    <source>
        <dbReference type="ARBA" id="ARBA00022842"/>
    </source>
</evidence>
<evidence type="ECO:0000256" key="4">
    <source>
        <dbReference type="ARBA" id="ARBA00007423"/>
    </source>
</evidence>
<evidence type="ECO:0000256" key="5">
    <source>
        <dbReference type="ARBA" id="ARBA00022598"/>
    </source>
</evidence>
<dbReference type="Gene3D" id="3.90.600.10">
    <property type="entry name" value="Phosphoribosylglycinamide synthetase, C-terminal domain"/>
    <property type="match status" value="1"/>
</dbReference>
<evidence type="ECO:0000256" key="1">
    <source>
        <dbReference type="ARBA" id="ARBA00001946"/>
    </source>
</evidence>
<dbReference type="InterPro" id="IPR020559">
    <property type="entry name" value="PRibGlycinamide_synth_CS"/>
</dbReference>
<dbReference type="SUPFAM" id="SSF56042">
    <property type="entry name" value="PurM C-terminal domain-like"/>
    <property type="match status" value="1"/>
</dbReference>
<dbReference type="FunFam" id="3.30.1330.10:FF:000001">
    <property type="entry name" value="Phosphoribosylformylglycinamidine cyclo-ligase"/>
    <property type="match status" value="1"/>
</dbReference>
<dbReference type="SMART" id="SM01210">
    <property type="entry name" value="GARS_C"/>
    <property type="match status" value="1"/>
</dbReference>
<evidence type="ECO:0000256" key="2">
    <source>
        <dbReference type="ARBA" id="ARBA00004686"/>
    </source>
</evidence>
<evidence type="ECO:0000313" key="19">
    <source>
        <dbReference type="EMBL" id="CZR59279.1"/>
    </source>
</evidence>
<comment type="pathway">
    <text evidence="2">Purine metabolism; IMP biosynthesis via de novo pathway; 5-amino-1-(5-phospho-D-ribosyl)imidazole from N(2)-formyl-N(1)-(5-phospho-D-ribosyl)glycinamide: step 2/2.</text>
</comment>